<dbReference type="Proteomes" id="UP001229836">
    <property type="component" value="Chromosome"/>
</dbReference>
<evidence type="ECO:0000313" key="2">
    <source>
        <dbReference type="Proteomes" id="UP001229836"/>
    </source>
</evidence>
<sequence>MKSSLELSKQLHEIINLDLRYLTLEGSEFIDRSTIRMIEKKLLLVIAELEKDGEVQ</sequence>
<reference evidence="1 2" key="1">
    <citation type="submission" date="2023-05" db="EMBL/GenBank/DDBJ databases">
        <title>The complete genome of Acinetobacter sp. nov KCTC 92772.</title>
        <authorList>
            <person name="Zhou G."/>
        </authorList>
    </citation>
    <scope>NUCLEOTIDE SEQUENCE [LARGE SCALE GENOMIC DNA]</scope>
    <source>
        <strain evidence="1 2">KCTC 92772</strain>
    </source>
</reference>
<keyword evidence="2" id="KW-1185">Reference proteome</keyword>
<accession>A0ABY8S5A4</accession>
<proteinExistence type="predicted"/>
<protein>
    <recommendedName>
        <fullName evidence="3">Phage protein</fullName>
    </recommendedName>
</protein>
<evidence type="ECO:0000313" key="1">
    <source>
        <dbReference type="EMBL" id="WHP06887.1"/>
    </source>
</evidence>
<name>A0ABY8S5A4_9GAMM</name>
<dbReference type="EMBL" id="CP125669">
    <property type="protein sequence ID" value="WHP06887.1"/>
    <property type="molecule type" value="Genomic_DNA"/>
</dbReference>
<organism evidence="1 2">
    <name type="scientific">Acinetobacter corruptisaponis</name>
    <dbReference type="NCBI Taxonomy" id="3045147"/>
    <lineage>
        <taxon>Bacteria</taxon>
        <taxon>Pseudomonadati</taxon>
        <taxon>Pseudomonadota</taxon>
        <taxon>Gammaproteobacteria</taxon>
        <taxon>Moraxellales</taxon>
        <taxon>Moraxellaceae</taxon>
        <taxon>Acinetobacter</taxon>
    </lineage>
</organism>
<evidence type="ECO:0008006" key="3">
    <source>
        <dbReference type="Google" id="ProtNLM"/>
    </source>
</evidence>
<dbReference type="RefSeq" id="WP_283268515.1">
    <property type="nucleotide sequence ID" value="NZ_CP125669.1"/>
</dbReference>
<gene>
    <name evidence="1" type="ORF">QLH32_05305</name>
</gene>